<dbReference type="PANTHER" id="PTHR30250">
    <property type="entry name" value="PST FAMILY PREDICTED COLANIC ACID TRANSPORTER"/>
    <property type="match status" value="1"/>
</dbReference>
<evidence type="ECO:0000256" key="5">
    <source>
        <dbReference type="ARBA" id="ARBA00023136"/>
    </source>
</evidence>
<dbReference type="InterPro" id="IPR050833">
    <property type="entry name" value="Poly_Biosynth_Transport"/>
</dbReference>
<comment type="subcellular location">
    <subcellularLocation>
        <location evidence="1">Cell membrane</location>
        <topology evidence="1">Multi-pass membrane protein</topology>
    </subcellularLocation>
</comment>
<feature type="transmembrane region" description="Helical" evidence="6">
    <location>
        <begin position="296"/>
        <end position="315"/>
    </location>
</feature>
<dbReference type="AlphaFoldDB" id="A0A7X6MVW6"/>
<evidence type="ECO:0000256" key="2">
    <source>
        <dbReference type="ARBA" id="ARBA00022475"/>
    </source>
</evidence>
<reference evidence="7 8" key="1">
    <citation type="submission" date="2020-04" db="EMBL/GenBank/DDBJ databases">
        <title>MicrobeNet Type strains.</title>
        <authorList>
            <person name="Nicholson A.C."/>
        </authorList>
    </citation>
    <scope>NUCLEOTIDE SEQUENCE [LARGE SCALE GENOMIC DNA]</scope>
    <source>
        <strain evidence="7 8">CCUG 69612</strain>
    </source>
</reference>
<feature type="transmembrane region" description="Helical" evidence="6">
    <location>
        <begin position="216"/>
        <end position="241"/>
    </location>
</feature>
<evidence type="ECO:0000313" key="8">
    <source>
        <dbReference type="Proteomes" id="UP000522720"/>
    </source>
</evidence>
<comment type="caution">
    <text evidence="7">The sequence shown here is derived from an EMBL/GenBank/DDBJ whole genome shotgun (WGS) entry which is preliminary data.</text>
</comment>
<keyword evidence="3 6" id="KW-0812">Transmembrane</keyword>
<evidence type="ECO:0000256" key="6">
    <source>
        <dbReference type="SAM" id="Phobius"/>
    </source>
</evidence>
<gene>
    <name evidence="7" type="ORF">HF992_00665</name>
</gene>
<feature type="transmembrane region" description="Helical" evidence="6">
    <location>
        <begin position="87"/>
        <end position="109"/>
    </location>
</feature>
<protein>
    <submittedName>
        <fullName evidence="7">Oligosaccharide flippase family protein</fullName>
    </submittedName>
</protein>
<feature type="transmembrane region" description="Helical" evidence="6">
    <location>
        <begin position="12"/>
        <end position="33"/>
    </location>
</feature>
<feature type="transmembrane region" description="Helical" evidence="6">
    <location>
        <begin position="115"/>
        <end position="138"/>
    </location>
</feature>
<proteinExistence type="predicted"/>
<feature type="transmembrane region" description="Helical" evidence="6">
    <location>
        <begin position="150"/>
        <end position="170"/>
    </location>
</feature>
<dbReference type="Pfam" id="PF01943">
    <property type="entry name" value="Polysacc_synt"/>
    <property type="match status" value="1"/>
</dbReference>
<dbReference type="PANTHER" id="PTHR30250:SF11">
    <property type="entry name" value="O-ANTIGEN TRANSPORTER-RELATED"/>
    <property type="match status" value="1"/>
</dbReference>
<keyword evidence="2" id="KW-1003">Cell membrane</keyword>
<evidence type="ECO:0000256" key="1">
    <source>
        <dbReference type="ARBA" id="ARBA00004651"/>
    </source>
</evidence>
<evidence type="ECO:0000256" key="4">
    <source>
        <dbReference type="ARBA" id="ARBA00022989"/>
    </source>
</evidence>
<accession>A0A7X6MVW6</accession>
<keyword evidence="8" id="KW-1185">Reference proteome</keyword>
<dbReference type="InterPro" id="IPR002797">
    <property type="entry name" value="Polysacc_synth"/>
</dbReference>
<name>A0A7X6MVW6_9STRE</name>
<feature type="transmembrane region" description="Helical" evidence="6">
    <location>
        <begin position="327"/>
        <end position="350"/>
    </location>
</feature>
<feature type="transmembrane region" description="Helical" evidence="6">
    <location>
        <begin position="418"/>
        <end position="435"/>
    </location>
</feature>
<feature type="transmembrane region" description="Helical" evidence="6">
    <location>
        <begin position="362"/>
        <end position="380"/>
    </location>
</feature>
<feature type="transmembrane region" description="Helical" evidence="6">
    <location>
        <begin position="45"/>
        <end position="67"/>
    </location>
</feature>
<organism evidence="7 8">
    <name type="scientific">Streptococcus ovuberis</name>
    <dbReference type="NCBI Taxonomy" id="1936207"/>
    <lineage>
        <taxon>Bacteria</taxon>
        <taxon>Bacillati</taxon>
        <taxon>Bacillota</taxon>
        <taxon>Bacilli</taxon>
        <taxon>Lactobacillales</taxon>
        <taxon>Streptococcaceae</taxon>
        <taxon>Streptococcus</taxon>
    </lineage>
</organism>
<dbReference type="RefSeq" id="WP_168548141.1">
    <property type="nucleotide sequence ID" value="NZ_JAAXPR010000001.1"/>
</dbReference>
<evidence type="ECO:0000313" key="7">
    <source>
        <dbReference type="EMBL" id="NKZ19377.1"/>
    </source>
</evidence>
<feature type="transmembrane region" description="Helical" evidence="6">
    <location>
        <begin position="176"/>
        <end position="195"/>
    </location>
</feature>
<evidence type="ECO:0000256" key="3">
    <source>
        <dbReference type="ARBA" id="ARBA00022692"/>
    </source>
</evidence>
<dbReference type="Proteomes" id="UP000522720">
    <property type="component" value="Unassembled WGS sequence"/>
</dbReference>
<feature type="transmembrane region" description="Helical" evidence="6">
    <location>
        <begin position="441"/>
        <end position="458"/>
    </location>
</feature>
<feature type="transmembrane region" description="Helical" evidence="6">
    <location>
        <begin position="386"/>
        <end position="406"/>
    </location>
</feature>
<dbReference type="EMBL" id="JAAXPR010000001">
    <property type="protein sequence ID" value="NKZ19377.1"/>
    <property type="molecule type" value="Genomic_DNA"/>
</dbReference>
<keyword evidence="4 6" id="KW-1133">Transmembrane helix</keyword>
<keyword evidence="5 6" id="KW-0472">Membrane</keyword>
<feature type="transmembrane region" description="Helical" evidence="6">
    <location>
        <begin position="253"/>
        <end position="275"/>
    </location>
</feature>
<sequence length="471" mass="54266">MNPKLKSILRNSSYAISSNLISLLISSLVILILPNLIGVEDYGYWQLYLFYVNYIGFAHLGWIDGIYLRYGGEYYEELEIKKFYSQFIMFALMQAVIALTIFIGSLALPSRDDKGFIFSTIAITLLFTNLRFFIIYILQTTNRIKDSSRITILDRIIYLILLTVLILFGARNYQTMIWVDIIARFLSLFFGIYLCRNIIFRRFSLFEFDLQEVFSNIVAGSNLMFSNIASMLIIGTVRLGIEYRWDVATFGKISLTLSISNLIMIFINAVGIVIFPMLKRMKEEYLAEVYISLRDLLMVGLLSVLLLYFPLRVLLNQLLPAYNDSLKFMALVFPMSLFEGKMALLINTYLKALRREKDILRVNIVSMCLSFMMTFLSTILLKNLEFSITSIVLLLFFRCLLAELKLSKLLGISVIKDALTEGLMAIIFIIAGWFFNLPVGLILYFIAYVFYVLLKRKVISESVQSLKTVLN</sequence>
<dbReference type="GO" id="GO:0005886">
    <property type="term" value="C:plasma membrane"/>
    <property type="evidence" value="ECO:0007669"/>
    <property type="project" value="UniProtKB-SubCell"/>
</dbReference>